<protein>
    <recommendedName>
        <fullName evidence="1">R13L1/DRL21-like LRR repeat region domain-containing protein</fullName>
    </recommendedName>
</protein>
<dbReference type="OrthoDB" id="1741451at2759"/>
<dbReference type="Gene3D" id="3.80.10.10">
    <property type="entry name" value="Ribonuclease Inhibitor"/>
    <property type="match status" value="1"/>
</dbReference>
<dbReference type="InterPro" id="IPR056789">
    <property type="entry name" value="LRR_R13L1-DRL21"/>
</dbReference>
<dbReference type="Pfam" id="PF25019">
    <property type="entry name" value="LRR_R13L1-DRL21"/>
    <property type="match status" value="1"/>
</dbReference>
<proteinExistence type="predicted"/>
<name>A0A835IBT0_9MAGN</name>
<dbReference type="Proteomes" id="UP000631114">
    <property type="component" value="Unassembled WGS sequence"/>
</dbReference>
<reference evidence="2 3" key="1">
    <citation type="submission" date="2020-10" db="EMBL/GenBank/DDBJ databases">
        <title>The Coptis chinensis genome and diversification of protoberbering-type alkaloids.</title>
        <authorList>
            <person name="Wang B."/>
            <person name="Shu S."/>
            <person name="Song C."/>
            <person name="Liu Y."/>
        </authorList>
    </citation>
    <scope>NUCLEOTIDE SEQUENCE [LARGE SCALE GENOMIC DNA]</scope>
    <source>
        <strain evidence="2">HL-2020</strain>
        <tissue evidence="2">Leaf</tissue>
    </source>
</reference>
<evidence type="ECO:0000313" key="2">
    <source>
        <dbReference type="EMBL" id="KAF9613924.1"/>
    </source>
</evidence>
<feature type="domain" description="R13L1/DRL21-like LRR repeat region" evidence="1">
    <location>
        <begin position="2"/>
        <end position="82"/>
    </location>
</feature>
<gene>
    <name evidence="2" type="ORF">IFM89_013171</name>
</gene>
<comment type="caution">
    <text evidence="2">The sequence shown here is derived from an EMBL/GenBank/DDBJ whole genome shotgun (WGS) entry which is preliminary data.</text>
</comment>
<dbReference type="SUPFAM" id="SSF52047">
    <property type="entry name" value="RNI-like"/>
    <property type="match status" value="1"/>
</dbReference>
<dbReference type="AlphaFoldDB" id="A0A835IBT0"/>
<dbReference type="InterPro" id="IPR032675">
    <property type="entry name" value="LRR_dom_sf"/>
</dbReference>
<accession>A0A835IBT0</accession>
<evidence type="ECO:0000313" key="3">
    <source>
        <dbReference type="Proteomes" id="UP000631114"/>
    </source>
</evidence>
<sequence length="89" mass="10183">MNEVAEAELENKKDLHRLALIFREDMNESDAEKMEGVLKNLQPHENLEELAIEGYPGLQLPHWLITASNLVTLDLSKCKKLRISQNSNL</sequence>
<evidence type="ECO:0000259" key="1">
    <source>
        <dbReference type="Pfam" id="PF25019"/>
    </source>
</evidence>
<organism evidence="2 3">
    <name type="scientific">Coptis chinensis</name>
    <dbReference type="NCBI Taxonomy" id="261450"/>
    <lineage>
        <taxon>Eukaryota</taxon>
        <taxon>Viridiplantae</taxon>
        <taxon>Streptophyta</taxon>
        <taxon>Embryophyta</taxon>
        <taxon>Tracheophyta</taxon>
        <taxon>Spermatophyta</taxon>
        <taxon>Magnoliopsida</taxon>
        <taxon>Ranunculales</taxon>
        <taxon>Ranunculaceae</taxon>
        <taxon>Coptidoideae</taxon>
        <taxon>Coptis</taxon>
    </lineage>
</organism>
<dbReference type="EMBL" id="JADFTS010000003">
    <property type="protein sequence ID" value="KAF9613924.1"/>
    <property type="molecule type" value="Genomic_DNA"/>
</dbReference>
<keyword evidence="3" id="KW-1185">Reference proteome</keyword>